<gene>
    <name evidence="1" type="ORF">JRQ81_017583</name>
</gene>
<reference evidence="1" key="1">
    <citation type="journal article" date="2023" name="DNA Res.">
        <title>Chromosome-level genome assembly of Phrynocephalus forsythii using third-generation DNA sequencing and Hi-C analysis.</title>
        <authorList>
            <person name="Qi Y."/>
            <person name="Zhao W."/>
            <person name="Zhao Y."/>
            <person name="Niu C."/>
            <person name="Cao S."/>
            <person name="Zhang Y."/>
        </authorList>
    </citation>
    <scope>NUCLEOTIDE SEQUENCE</scope>
    <source>
        <tissue evidence="1">Muscle</tissue>
    </source>
</reference>
<dbReference type="EMBL" id="JAPFRF010000008">
    <property type="protein sequence ID" value="KAJ7324563.1"/>
    <property type="molecule type" value="Genomic_DNA"/>
</dbReference>
<dbReference type="Proteomes" id="UP001142489">
    <property type="component" value="Unassembled WGS sequence"/>
</dbReference>
<evidence type="ECO:0000313" key="2">
    <source>
        <dbReference type="Proteomes" id="UP001142489"/>
    </source>
</evidence>
<feature type="non-terminal residue" evidence="1">
    <location>
        <position position="1"/>
    </location>
</feature>
<accession>A0A9Q0XRN1</accession>
<evidence type="ECO:0000313" key="1">
    <source>
        <dbReference type="EMBL" id="KAJ7324563.1"/>
    </source>
</evidence>
<organism evidence="1 2">
    <name type="scientific">Phrynocephalus forsythii</name>
    <dbReference type="NCBI Taxonomy" id="171643"/>
    <lineage>
        <taxon>Eukaryota</taxon>
        <taxon>Metazoa</taxon>
        <taxon>Chordata</taxon>
        <taxon>Craniata</taxon>
        <taxon>Vertebrata</taxon>
        <taxon>Euteleostomi</taxon>
        <taxon>Lepidosauria</taxon>
        <taxon>Squamata</taxon>
        <taxon>Bifurcata</taxon>
        <taxon>Unidentata</taxon>
        <taxon>Episquamata</taxon>
        <taxon>Toxicofera</taxon>
        <taxon>Iguania</taxon>
        <taxon>Acrodonta</taxon>
        <taxon>Agamidae</taxon>
        <taxon>Agaminae</taxon>
        <taxon>Phrynocephalus</taxon>
    </lineage>
</organism>
<protein>
    <submittedName>
        <fullName evidence="1">Uncharacterized protein</fullName>
    </submittedName>
</protein>
<comment type="caution">
    <text evidence="1">The sequence shown here is derived from an EMBL/GenBank/DDBJ whole genome shotgun (WGS) entry which is preliminary data.</text>
</comment>
<dbReference type="PANTHER" id="PTHR45913">
    <property type="entry name" value="EPM2A-INTERACTING PROTEIN 1"/>
    <property type="match status" value="1"/>
</dbReference>
<dbReference type="AlphaFoldDB" id="A0A9Q0XRN1"/>
<proteinExistence type="predicted"/>
<name>A0A9Q0XRN1_9SAUR</name>
<sequence>RARHCRIKRQNRGTDIKEAMTAVLKKRNMSFEKPIVTDGAPSMIGSVNGLVGLCKGDDAFPEFWNFHCIIHREQLVSKTLNLDQRYEACDGDCELHPAHP</sequence>
<dbReference type="OrthoDB" id="8934564at2759"/>
<dbReference type="PANTHER" id="PTHR45913:SF21">
    <property type="entry name" value="DUF4371 DOMAIN-CONTAINING PROTEIN"/>
    <property type="match status" value="1"/>
</dbReference>
<keyword evidence="2" id="KW-1185">Reference proteome</keyword>